<dbReference type="EMBL" id="GBXM01009403">
    <property type="protein sequence ID" value="JAH99174.1"/>
    <property type="molecule type" value="Transcribed_RNA"/>
</dbReference>
<reference evidence="1" key="1">
    <citation type="submission" date="2014-11" db="EMBL/GenBank/DDBJ databases">
        <authorList>
            <person name="Amaro Gonzalez C."/>
        </authorList>
    </citation>
    <scope>NUCLEOTIDE SEQUENCE</scope>
</reference>
<name>A0A0E9X970_ANGAN</name>
<proteinExistence type="predicted"/>
<protein>
    <submittedName>
        <fullName evidence="1">Uncharacterized protein</fullName>
    </submittedName>
</protein>
<sequence length="24" mass="2952">MLRENRLSDSQTLWLKPSYSAHYR</sequence>
<dbReference type="AlphaFoldDB" id="A0A0E9X970"/>
<accession>A0A0E9X970</accession>
<evidence type="ECO:0000313" key="1">
    <source>
        <dbReference type="EMBL" id="JAH99174.1"/>
    </source>
</evidence>
<organism evidence="1">
    <name type="scientific">Anguilla anguilla</name>
    <name type="common">European freshwater eel</name>
    <name type="synonym">Muraena anguilla</name>
    <dbReference type="NCBI Taxonomy" id="7936"/>
    <lineage>
        <taxon>Eukaryota</taxon>
        <taxon>Metazoa</taxon>
        <taxon>Chordata</taxon>
        <taxon>Craniata</taxon>
        <taxon>Vertebrata</taxon>
        <taxon>Euteleostomi</taxon>
        <taxon>Actinopterygii</taxon>
        <taxon>Neopterygii</taxon>
        <taxon>Teleostei</taxon>
        <taxon>Anguilliformes</taxon>
        <taxon>Anguillidae</taxon>
        <taxon>Anguilla</taxon>
    </lineage>
</organism>
<reference evidence="1" key="2">
    <citation type="journal article" date="2015" name="Fish Shellfish Immunol.">
        <title>Early steps in the European eel (Anguilla anguilla)-Vibrio vulnificus interaction in the gills: Role of the RtxA13 toxin.</title>
        <authorList>
            <person name="Callol A."/>
            <person name="Pajuelo D."/>
            <person name="Ebbesson L."/>
            <person name="Teles M."/>
            <person name="MacKenzie S."/>
            <person name="Amaro C."/>
        </authorList>
    </citation>
    <scope>NUCLEOTIDE SEQUENCE</scope>
</reference>